<dbReference type="Proteomes" id="UP000584642">
    <property type="component" value="Unassembled WGS sequence"/>
</dbReference>
<dbReference type="InterPro" id="IPR037198">
    <property type="entry name" value="MutL_C_sf"/>
</dbReference>
<dbReference type="InterPro" id="IPR042120">
    <property type="entry name" value="MutL_C_dimsub"/>
</dbReference>
<dbReference type="CDD" id="cd16926">
    <property type="entry name" value="HATPase_MutL-MLH-PMS-like"/>
    <property type="match status" value="1"/>
</dbReference>
<dbReference type="InterPro" id="IPR038973">
    <property type="entry name" value="MutL/Mlh/Pms-like"/>
</dbReference>
<dbReference type="NCBIfam" id="TIGR00585">
    <property type="entry name" value="mutl"/>
    <property type="match status" value="1"/>
</dbReference>
<dbReference type="SUPFAM" id="SSF55874">
    <property type="entry name" value="ATPase domain of HSP90 chaperone/DNA topoisomerase II/histidine kinase"/>
    <property type="match status" value="1"/>
</dbReference>
<dbReference type="PROSITE" id="PS00058">
    <property type="entry name" value="DNA_MISMATCH_REPAIR_1"/>
    <property type="match status" value="1"/>
</dbReference>
<dbReference type="InterPro" id="IPR020568">
    <property type="entry name" value="Ribosomal_Su5_D2-typ_SF"/>
</dbReference>
<dbReference type="RefSeq" id="WP_180285457.1">
    <property type="nucleotide sequence ID" value="NZ_JABFDB010000031.1"/>
</dbReference>
<feature type="domain" description="MutL C-terminal dimerisation" evidence="6">
    <location>
        <begin position="427"/>
        <end position="570"/>
    </location>
</feature>
<dbReference type="NCBIfam" id="NF000953">
    <property type="entry name" value="PRK00095.2-4"/>
    <property type="match status" value="1"/>
</dbReference>
<reference evidence="8 9" key="1">
    <citation type="submission" date="2020-05" db="EMBL/GenBank/DDBJ databases">
        <title>Azospirillum oleiclasticum sp. nov, a nitrogen-fixing and heavy crude oil-emulsifying bacterium isolated from the crude oil of Yumen Oilfield.</title>
        <authorList>
            <person name="Wu D."/>
            <person name="Cai M."/>
            <person name="Zhang X."/>
        </authorList>
    </citation>
    <scope>NUCLEOTIDE SEQUENCE [LARGE SCALE GENOMIC DNA]</scope>
    <source>
        <strain evidence="8 9">ROY-1-1-2</strain>
    </source>
</reference>
<keyword evidence="8" id="KW-0255">Endonuclease</keyword>
<keyword evidence="4 5" id="KW-0234">DNA repair</keyword>
<name>A0ABX2TK12_9PROT</name>
<dbReference type="InterPro" id="IPR002099">
    <property type="entry name" value="MutL/Mlh/PMS"/>
</dbReference>
<dbReference type="SUPFAM" id="SSF54211">
    <property type="entry name" value="Ribosomal protein S5 domain 2-like"/>
    <property type="match status" value="1"/>
</dbReference>
<gene>
    <name evidence="5 8" type="primary">mutL</name>
    <name evidence="8" type="ORF">HND93_28590</name>
</gene>
<keyword evidence="9" id="KW-1185">Reference proteome</keyword>
<comment type="function">
    <text evidence="5">This protein is involved in the repair of mismatches in DNA. It is required for dam-dependent methyl-directed DNA mismatch repair. May act as a 'molecular matchmaker', a protein that promotes the formation of a stable complex between two or more DNA-binding proteins in an ATP-dependent manner without itself being part of a final effector complex.</text>
</comment>
<dbReference type="InterPro" id="IPR020667">
    <property type="entry name" value="DNA_mismatch_repair_MutL"/>
</dbReference>
<dbReference type="Gene3D" id="3.30.1370.100">
    <property type="entry name" value="MutL, C-terminal domain, regulatory subdomain"/>
    <property type="match status" value="1"/>
</dbReference>
<evidence type="ECO:0000259" key="6">
    <source>
        <dbReference type="SMART" id="SM00853"/>
    </source>
</evidence>
<dbReference type="Gene3D" id="3.30.1540.20">
    <property type="entry name" value="MutL, C-terminal domain, dimerisation subdomain"/>
    <property type="match status" value="1"/>
</dbReference>
<dbReference type="GO" id="GO:0004519">
    <property type="term" value="F:endonuclease activity"/>
    <property type="evidence" value="ECO:0007669"/>
    <property type="project" value="UniProtKB-KW"/>
</dbReference>
<dbReference type="Gene3D" id="3.30.230.10">
    <property type="match status" value="1"/>
</dbReference>
<evidence type="ECO:0000313" key="8">
    <source>
        <dbReference type="EMBL" id="NYZ23676.1"/>
    </source>
</evidence>
<dbReference type="InterPro" id="IPR014721">
    <property type="entry name" value="Ribsml_uS5_D2-typ_fold_subgr"/>
</dbReference>
<dbReference type="PANTHER" id="PTHR10073">
    <property type="entry name" value="DNA MISMATCH REPAIR PROTEIN MLH, PMS, MUTL"/>
    <property type="match status" value="1"/>
</dbReference>
<dbReference type="InterPro" id="IPR013507">
    <property type="entry name" value="DNA_mismatch_S5_2-like"/>
</dbReference>
<dbReference type="InterPro" id="IPR014790">
    <property type="entry name" value="MutL_C"/>
</dbReference>
<dbReference type="EMBL" id="JABFDB010000031">
    <property type="protein sequence ID" value="NYZ23676.1"/>
    <property type="molecule type" value="Genomic_DNA"/>
</dbReference>
<keyword evidence="8" id="KW-0540">Nuclease</keyword>
<keyword evidence="8" id="KW-0378">Hydrolase</keyword>
<accession>A0ABX2TK12</accession>
<feature type="domain" description="DNA mismatch repair protein S5" evidence="7">
    <location>
        <begin position="212"/>
        <end position="330"/>
    </location>
</feature>
<dbReference type="Gene3D" id="3.30.565.10">
    <property type="entry name" value="Histidine kinase-like ATPase, C-terminal domain"/>
    <property type="match status" value="1"/>
</dbReference>
<evidence type="ECO:0000256" key="1">
    <source>
        <dbReference type="ARBA" id="ARBA00006082"/>
    </source>
</evidence>
<proteinExistence type="inferred from homology"/>
<dbReference type="InterPro" id="IPR014762">
    <property type="entry name" value="DNA_mismatch_repair_CS"/>
</dbReference>
<evidence type="ECO:0000256" key="3">
    <source>
        <dbReference type="ARBA" id="ARBA00022763"/>
    </source>
</evidence>
<organism evidence="8 9">
    <name type="scientific">Azospirillum oleiclasticum</name>
    <dbReference type="NCBI Taxonomy" id="2735135"/>
    <lineage>
        <taxon>Bacteria</taxon>
        <taxon>Pseudomonadati</taxon>
        <taxon>Pseudomonadota</taxon>
        <taxon>Alphaproteobacteria</taxon>
        <taxon>Rhodospirillales</taxon>
        <taxon>Azospirillaceae</taxon>
        <taxon>Azospirillum</taxon>
    </lineage>
</organism>
<keyword evidence="3 5" id="KW-0227">DNA damage</keyword>
<dbReference type="SMART" id="SM01340">
    <property type="entry name" value="DNA_mis_repair"/>
    <property type="match status" value="1"/>
</dbReference>
<evidence type="ECO:0000259" key="7">
    <source>
        <dbReference type="SMART" id="SM01340"/>
    </source>
</evidence>
<dbReference type="CDD" id="cd00782">
    <property type="entry name" value="MutL_Trans"/>
    <property type="match status" value="1"/>
</dbReference>
<dbReference type="InterPro" id="IPR036890">
    <property type="entry name" value="HATPase_C_sf"/>
</dbReference>
<dbReference type="SUPFAM" id="SSF118116">
    <property type="entry name" value="DNA mismatch repair protein MutL"/>
    <property type="match status" value="1"/>
</dbReference>
<dbReference type="Pfam" id="PF13589">
    <property type="entry name" value="HATPase_c_3"/>
    <property type="match status" value="1"/>
</dbReference>
<comment type="similarity">
    <text evidence="1 5">Belongs to the DNA mismatch repair MutL/HexB family.</text>
</comment>
<evidence type="ECO:0000313" key="9">
    <source>
        <dbReference type="Proteomes" id="UP000584642"/>
    </source>
</evidence>
<sequence length="613" mass="65108">MPIRLLPETLVNRIAAGEVVERPAAAVKELVENALDAGATRIDVVVRDGGRSLIAITDDGCGMTPAELELAVERHATSKLASDDLLDIRTLGFRGEALPSIGAVSRLTIASRPAGADSGWAILVDAGRKGTPQPAAIARGTRVEVRDLFAAVPARLKFLKQPRTEFEHIADCVERLAMAHPAVAFTLADDARTTLRLSAAQGDLLDARLSRLGGLMGREFQDNAVPVDAAREAVRLAGWIGLPTLHRPTARNQHLFVNGRPVRDKLLVGAVRAAYADFLPRDRHPMLALFLDIDPQEVDVNVHPAKAEVRFRDQGLVRGLIVGALKHALAGAGHRASTTVGTATLGAFRPEGAPSPLPHRGGQTGFWGGPPTSSAVPQGLAERAMAWQAPLTGFAPPPAARTADAAAPFATAADPDAALGAHPLGAARAQLHNTYIVAQTAEGIVIVDQHAAHERLVYERMKAALLEGGVRRQALLIPEVVELDEPSAARLTARAAELAELGLVVEPFGQGCVVVREVPALLGQSDVKGLVRDLAEELAELGDALSLKERLEAVCGTMACHGSVRAGRPLNTDEMNALLRQMEATPHSGQCNHGRPTWVELKLGDIERLFGRR</sequence>
<evidence type="ECO:0000256" key="2">
    <source>
        <dbReference type="ARBA" id="ARBA00021975"/>
    </source>
</evidence>
<evidence type="ECO:0000256" key="5">
    <source>
        <dbReference type="HAMAP-Rule" id="MF_00149"/>
    </source>
</evidence>
<evidence type="ECO:0000256" key="4">
    <source>
        <dbReference type="ARBA" id="ARBA00023204"/>
    </source>
</evidence>
<protein>
    <recommendedName>
        <fullName evidence="2 5">DNA mismatch repair protein MutL</fullName>
    </recommendedName>
</protein>
<dbReference type="PANTHER" id="PTHR10073:SF12">
    <property type="entry name" value="DNA MISMATCH REPAIR PROTEIN MLH1"/>
    <property type="match status" value="1"/>
</dbReference>
<dbReference type="InterPro" id="IPR042121">
    <property type="entry name" value="MutL_C_regsub"/>
</dbReference>
<comment type="caution">
    <text evidence="8">The sequence shown here is derived from an EMBL/GenBank/DDBJ whole genome shotgun (WGS) entry which is preliminary data.</text>
</comment>
<dbReference type="HAMAP" id="MF_00149">
    <property type="entry name" value="DNA_mis_repair"/>
    <property type="match status" value="1"/>
</dbReference>
<dbReference type="Pfam" id="PF08676">
    <property type="entry name" value="MutL_C"/>
    <property type="match status" value="1"/>
</dbReference>
<dbReference type="Pfam" id="PF01119">
    <property type="entry name" value="DNA_mis_repair"/>
    <property type="match status" value="1"/>
</dbReference>
<dbReference type="SMART" id="SM00853">
    <property type="entry name" value="MutL_C"/>
    <property type="match status" value="1"/>
</dbReference>